<comment type="subcellular location">
    <subcellularLocation>
        <location evidence="1 12">Cytoplasm</location>
    </subcellularLocation>
</comment>
<dbReference type="Pfam" id="PF20260">
    <property type="entry name" value="PUA_4"/>
    <property type="match status" value="1"/>
</dbReference>
<comment type="function">
    <text evidence="10 12">Specifically methylates the N3 position of the uracil ring of uridine 1498 (m3U1498) in 16S rRNA. Acts on the fully assembled 30S ribosomal subunit.</text>
</comment>
<name>A0A4S3KM56_9GAMM</name>
<dbReference type="NCBIfam" id="TIGR00046">
    <property type="entry name" value="RsmE family RNA methyltransferase"/>
    <property type="match status" value="1"/>
</dbReference>
<evidence type="ECO:0000256" key="7">
    <source>
        <dbReference type="ARBA" id="ARBA00022603"/>
    </source>
</evidence>
<feature type="domain" description="Ribosomal RNA small subunit methyltransferase E PUA-like" evidence="14">
    <location>
        <begin position="21"/>
        <end position="66"/>
    </location>
</feature>
<dbReference type="AlphaFoldDB" id="A0A4S3KM56"/>
<dbReference type="EMBL" id="MWIO01000004">
    <property type="protein sequence ID" value="THD09889.1"/>
    <property type="molecule type" value="Genomic_DNA"/>
</dbReference>
<dbReference type="InterPro" id="IPR029028">
    <property type="entry name" value="Alpha/beta_knot_MTases"/>
</dbReference>
<evidence type="ECO:0000256" key="3">
    <source>
        <dbReference type="ARBA" id="ARBA00012328"/>
    </source>
</evidence>
<keyword evidence="7 12" id="KW-0489">Methyltransferase</keyword>
<dbReference type="InterPro" id="IPR006700">
    <property type="entry name" value="RsmE"/>
</dbReference>
<keyword evidence="5 12" id="KW-0963">Cytoplasm</keyword>
<keyword evidence="9 12" id="KW-0949">S-adenosyl-L-methionine</keyword>
<dbReference type="Pfam" id="PF04452">
    <property type="entry name" value="Methyltrans_RNA"/>
    <property type="match status" value="1"/>
</dbReference>
<evidence type="ECO:0000256" key="6">
    <source>
        <dbReference type="ARBA" id="ARBA00022552"/>
    </source>
</evidence>
<evidence type="ECO:0000256" key="1">
    <source>
        <dbReference type="ARBA" id="ARBA00004496"/>
    </source>
</evidence>
<dbReference type="Gene3D" id="3.40.1280.10">
    <property type="match status" value="1"/>
</dbReference>
<dbReference type="EC" id="2.1.1.193" evidence="3 12"/>
<evidence type="ECO:0000313" key="16">
    <source>
        <dbReference type="Proteomes" id="UP000306317"/>
    </source>
</evidence>
<comment type="similarity">
    <text evidence="2 12">Belongs to the RNA methyltransferase RsmE family.</text>
</comment>
<proteinExistence type="inferred from homology"/>
<evidence type="ECO:0000256" key="12">
    <source>
        <dbReference type="PIRNR" id="PIRNR015601"/>
    </source>
</evidence>
<sequence>MRTIRLHADLPFAVGAEFVLPPDAAEHATRVLRLPAGAPLVLFNGDGCDYAATIAAIDKRTVRVQVAAREPVHNESPLPLLLAQGIARGDKMDLIVQKATELGVAGIVPLLTERSEVRLDAERAAKRLAHWQSVAISACEQSGRARIPRIAPIQPLAAWLGGLADDGALRLALLPQAEKTIGALRFCAAGGVLVIGPEGGLGETDTRALAQHGFHGLRLGPRILRTETAGLAALSALQACHGDLATAGG</sequence>
<evidence type="ECO:0000313" key="15">
    <source>
        <dbReference type="EMBL" id="THD09889.1"/>
    </source>
</evidence>
<evidence type="ECO:0000256" key="4">
    <source>
        <dbReference type="ARBA" id="ARBA00013673"/>
    </source>
</evidence>
<dbReference type="PANTHER" id="PTHR30027:SF3">
    <property type="entry name" value="16S RRNA (URACIL(1498)-N(3))-METHYLTRANSFERASE"/>
    <property type="match status" value="1"/>
</dbReference>
<dbReference type="RefSeq" id="WP_136256932.1">
    <property type="nucleotide sequence ID" value="NZ_MWIO01000004.1"/>
</dbReference>
<dbReference type="CDD" id="cd18084">
    <property type="entry name" value="RsmE-like"/>
    <property type="match status" value="1"/>
</dbReference>
<dbReference type="InterPro" id="IPR046887">
    <property type="entry name" value="RsmE_PUA-like"/>
</dbReference>
<evidence type="ECO:0000259" key="14">
    <source>
        <dbReference type="Pfam" id="PF20260"/>
    </source>
</evidence>
<dbReference type="InterPro" id="IPR029026">
    <property type="entry name" value="tRNA_m1G_MTases_N"/>
</dbReference>
<evidence type="ECO:0000256" key="8">
    <source>
        <dbReference type="ARBA" id="ARBA00022679"/>
    </source>
</evidence>
<accession>A0A4S3KM56</accession>
<dbReference type="OrthoDB" id="9815641at2"/>
<keyword evidence="8 12" id="KW-0808">Transferase</keyword>
<dbReference type="InterPro" id="IPR015947">
    <property type="entry name" value="PUA-like_sf"/>
</dbReference>
<dbReference type="GO" id="GO:0070042">
    <property type="term" value="F:rRNA (uridine-N3-)-methyltransferase activity"/>
    <property type="evidence" value="ECO:0007669"/>
    <property type="project" value="TreeGrafter"/>
</dbReference>
<comment type="caution">
    <text evidence="15">The sequence shown here is derived from an EMBL/GenBank/DDBJ whole genome shotgun (WGS) entry which is preliminary data.</text>
</comment>
<evidence type="ECO:0000256" key="5">
    <source>
        <dbReference type="ARBA" id="ARBA00022490"/>
    </source>
</evidence>
<organism evidence="15 16">
    <name type="scientific">Rhodanobacter lindaniclasticus</name>
    <dbReference type="NCBI Taxonomy" id="75310"/>
    <lineage>
        <taxon>Bacteria</taxon>
        <taxon>Pseudomonadati</taxon>
        <taxon>Pseudomonadota</taxon>
        <taxon>Gammaproteobacteria</taxon>
        <taxon>Lysobacterales</taxon>
        <taxon>Rhodanobacteraceae</taxon>
        <taxon>Rhodanobacter</taxon>
    </lineage>
</organism>
<dbReference type="PIRSF" id="PIRSF015601">
    <property type="entry name" value="MTase_slr0722"/>
    <property type="match status" value="1"/>
</dbReference>
<protein>
    <recommendedName>
        <fullName evidence="4 12">Ribosomal RNA small subunit methyltransferase E</fullName>
        <ecNumber evidence="3 12">2.1.1.193</ecNumber>
    </recommendedName>
</protein>
<evidence type="ECO:0000256" key="11">
    <source>
        <dbReference type="ARBA" id="ARBA00047944"/>
    </source>
</evidence>
<dbReference type="Proteomes" id="UP000306317">
    <property type="component" value="Unassembled WGS sequence"/>
</dbReference>
<evidence type="ECO:0000256" key="10">
    <source>
        <dbReference type="ARBA" id="ARBA00025699"/>
    </source>
</evidence>
<dbReference type="SUPFAM" id="SSF88697">
    <property type="entry name" value="PUA domain-like"/>
    <property type="match status" value="1"/>
</dbReference>
<evidence type="ECO:0000256" key="9">
    <source>
        <dbReference type="ARBA" id="ARBA00022691"/>
    </source>
</evidence>
<dbReference type="GO" id="GO:0005737">
    <property type="term" value="C:cytoplasm"/>
    <property type="evidence" value="ECO:0007669"/>
    <property type="project" value="UniProtKB-SubCell"/>
</dbReference>
<comment type="catalytic activity">
    <reaction evidence="11 12">
        <text>uridine(1498) in 16S rRNA + S-adenosyl-L-methionine = N(3)-methyluridine(1498) in 16S rRNA + S-adenosyl-L-homocysteine + H(+)</text>
        <dbReference type="Rhea" id="RHEA:42920"/>
        <dbReference type="Rhea" id="RHEA-COMP:10283"/>
        <dbReference type="Rhea" id="RHEA-COMP:10284"/>
        <dbReference type="ChEBI" id="CHEBI:15378"/>
        <dbReference type="ChEBI" id="CHEBI:57856"/>
        <dbReference type="ChEBI" id="CHEBI:59789"/>
        <dbReference type="ChEBI" id="CHEBI:65315"/>
        <dbReference type="ChEBI" id="CHEBI:74502"/>
        <dbReference type="EC" id="2.1.1.193"/>
    </reaction>
</comment>
<evidence type="ECO:0000259" key="13">
    <source>
        <dbReference type="Pfam" id="PF04452"/>
    </source>
</evidence>
<keyword evidence="16" id="KW-1185">Reference proteome</keyword>
<dbReference type="NCBIfam" id="NF008692">
    <property type="entry name" value="PRK11713.1-5"/>
    <property type="match status" value="1"/>
</dbReference>
<gene>
    <name evidence="15" type="ORF">B1991_01460</name>
</gene>
<feature type="domain" description="Ribosomal RNA small subunit methyltransferase E methyltransferase" evidence="13">
    <location>
        <begin position="75"/>
        <end position="238"/>
    </location>
</feature>
<dbReference type="InterPro" id="IPR046886">
    <property type="entry name" value="RsmE_MTase_dom"/>
</dbReference>
<reference evidence="15 16" key="1">
    <citation type="submission" date="2017-02" db="EMBL/GenBank/DDBJ databases">
        <title>Whole genome sequencing of Rhodanobacter lindaniclasticus DSM 17932.</title>
        <authorList>
            <person name="Kumar S."/>
            <person name="Patil P."/>
            <person name="Patil P.B."/>
        </authorList>
    </citation>
    <scope>NUCLEOTIDE SEQUENCE [LARGE SCALE GENOMIC DNA]</scope>
    <source>
        <strain evidence="15 16">DSM 17932</strain>
    </source>
</reference>
<dbReference type="SUPFAM" id="SSF75217">
    <property type="entry name" value="alpha/beta knot"/>
    <property type="match status" value="1"/>
</dbReference>
<keyword evidence="6 12" id="KW-0698">rRNA processing</keyword>
<dbReference type="GO" id="GO:0070475">
    <property type="term" value="P:rRNA base methylation"/>
    <property type="evidence" value="ECO:0007669"/>
    <property type="project" value="TreeGrafter"/>
</dbReference>
<dbReference type="Gene3D" id="2.40.240.20">
    <property type="entry name" value="Hypothetical PUA domain-like, domain 1"/>
    <property type="match status" value="1"/>
</dbReference>
<evidence type="ECO:0000256" key="2">
    <source>
        <dbReference type="ARBA" id="ARBA00005528"/>
    </source>
</evidence>
<dbReference type="PANTHER" id="PTHR30027">
    <property type="entry name" value="RIBOSOMAL RNA SMALL SUBUNIT METHYLTRANSFERASE E"/>
    <property type="match status" value="1"/>
</dbReference>